<dbReference type="InterPro" id="IPR020036">
    <property type="entry name" value="PseH"/>
</dbReference>
<keyword evidence="3" id="KW-1185">Reference proteome</keyword>
<dbReference type="SUPFAM" id="SSF55729">
    <property type="entry name" value="Acyl-CoA N-acyltransferases (Nat)"/>
    <property type="match status" value="1"/>
</dbReference>
<dbReference type="Gene3D" id="3.40.630.30">
    <property type="match status" value="1"/>
</dbReference>
<comment type="caution">
    <text evidence="2">The sequence shown here is derived from an EMBL/GenBank/DDBJ whole genome shotgun (WGS) entry which is preliminary data.</text>
</comment>
<dbReference type="PANTHER" id="PTHR43415">
    <property type="entry name" value="SPERMIDINE N(1)-ACETYLTRANSFERASE"/>
    <property type="match status" value="1"/>
</dbReference>
<dbReference type="Pfam" id="PF13302">
    <property type="entry name" value="Acetyltransf_3"/>
    <property type="match status" value="1"/>
</dbReference>
<proteinExistence type="predicted"/>
<dbReference type="RefSeq" id="WP_069700630.1">
    <property type="nucleotide sequence ID" value="NZ_MJAT01000001.1"/>
</dbReference>
<feature type="domain" description="N-acetyltransferase" evidence="1">
    <location>
        <begin position="1"/>
        <end position="151"/>
    </location>
</feature>
<dbReference type="AlphaFoldDB" id="A0A1E5L9V6"/>
<dbReference type="GO" id="GO:0016747">
    <property type="term" value="F:acyltransferase activity, transferring groups other than amino-acyl groups"/>
    <property type="evidence" value="ECO:0007669"/>
    <property type="project" value="InterPro"/>
</dbReference>
<dbReference type="InterPro" id="IPR016181">
    <property type="entry name" value="Acyl_CoA_acyltransferase"/>
</dbReference>
<dbReference type="Proteomes" id="UP000095255">
    <property type="component" value="Unassembled WGS sequence"/>
</dbReference>
<reference evidence="2 3" key="1">
    <citation type="submission" date="2016-09" db="EMBL/GenBank/DDBJ databases">
        <title>Desulfuribacillus arsenicus sp. nov., an obligately anaerobic, dissimilatory arsenic- and antimonate-reducing bacterium isolated from anoxic sediments.</title>
        <authorList>
            <person name="Abin C.A."/>
            <person name="Hollibaugh J.T."/>
        </authorList>
    </citation>
    <scope>NUCLEOTIDE SEQUENCE [LARGE SCALE GENOMIC DNA]</scope>
    <source>
        <strain evidence="2 3">MLFW-2</strain>
    </source>
</reference>
<dbReference type="PANTHER" id="PTHR43415:SF3">
    <property type="entry name" value="GNAT-FAMILY ACETYLTRANSFERASE"/>
    <property type="match status" value="1"/>
</dbReference>
<evidence type="ECO:0000313" key="3">
    <source>
        <dbReference type="Proteomes" id="UP000095255"/>
    </source>
</evidence>
<sequence length="177" mass="21572">MEFIKLKEEHLEIVYKWRRAPHVTQFMYSDISEDYNKHLQWYQTTLNDSHNKYWMIKSKDSLIGLISLNRMDTVHRHATFGYYIGDTNFNIIGGRIHPYLYNYAFNTLGLHKLFAEVMEGNTNMCKMHTIYGFREVGVYKEHIYKYEKYHDVTIFELLAEDWKKNHKYQRYVAEFEK</sequence>
<dbReference type="PROSITE" id="PS51186">
    <property type="entry name" value="GNAT"/>
    <property type="match status" value="1"/>
</dbReference>
<dbReference type="EMBL" id="MJAT01000001">
    <property type="protein sequence ID" value="OEH86753.1"/>
    <property type="molecule type" value="Genomic_DNA"/>
</dbReference>
<evidence type="ECO:0000259" key="1">
    <source>
        <dbReference type="PROSITE" id="PS51186"/>
    </source>
</evidence>
<dbReference type="STRING" id="1390249.BHU72_00310"/>
<accession>A0A1E5L9V6</accession>
<evidence type="ECO:0000313" key="2">
    <source>
        <dbReference type="EMBL" id="OEH86753.1"/>
    </source>
</evidence>
<gene>
    <name evidence="2" type="ORF">BHU72_00310</name>
</gene>
<protein>
    <submittedName>
        <fullName evidence="2">UDP-4-amino-4, 6-dideoxy-N-acetyl-beta-L-altrosamine N-acetyltransferase</fullName>
    </submittedName>
</protein>
<dbReference type="InterPro" id="IPR000182">
    <property type="entry name" value="GNAT_dom"/>
</dbReference>
<name>A0A1E5L9V6_9FIRM</name>
<dbReference type="NCBIfam" id="TIGR03585">
    <property type="entry name" value="PseH"/>
    <property type="match status" value="1"/>
</dbReference>
<organism evidence="2 3">
    <name type="scientific">Desulfuribacillus stibiiarsenatis</name>
    <dbReference type="NCBI Taxonomy" id="1390249"/>
    <lineage>
        <taxon>Bacteria</taxon>
        <taxon>Bacillati</taxon>
        <taxon>Bacillota</taxon>
        <taxon>Desulfuribacillia</taxon>
        <taxon>Desulfuribacillales</taxon>
        <taxon>Desulfuribacillaceae</taxon>
        <taxon>Desulfuribacillus</taxon>
    </lineage>
</organism>
<keyword evidence="2" id="KW-0808">Transferase</keyword>